<dbReference type="EMBL" id="KL197731">
    <property type="protein sequence ID" value="KDQ53996.1"/>
    <property type="molecule type" value="Genomic_DNA"/>
</dbReference>
<name>A0A067PUI3_9AGAM</name>
<feature type="compositionally biased region" description="Low complexity" evidence="1">
    <location>
        <begin position="65"/>
        <end position="75"/>
    </location>
</feature>
<sequence>MKNSAYGHPQPPEESSTCIVPIPLESALVTSPTRSPKCRKSQQAVGDGQEKVKLEPVVPGKPQLTSSSRGRSTSSNAATGPSTRQKKRRQKDPRIAASTALEEVDVKDLAETGVTRKPVKAITDHLFTISTHFITLPFAYPCIPEFQDINATSSISSSVPPTPAVVQQPLPQDAAQCTSGSQVIFVFSAFLAL</sequence>
<feature type="region of interest" description="Disordered" evidence="1">
    <location>
        <begin position="1"/>
        <end position="20"/>
    </location>
</feature>
<organism evidence="2 3">
    <name type="scientific">Jaapia argillacea MUCL 33604</name>
    <dbReference type="NCBI Taxonomy" id="933084"/>
    <lineage>
        <taxon>Eukaryota</taxon>
        <taxon>Fungi</taxon>
        <taxon>Dikarya</taxon>
        <taxon>Basidiomycota</taxon>
        <taxon>Agaricomycotina</taxon>
        <taxon>Agaricomycetes</taxon>
        <taxon>Agaricomycetidae</taxon>
        <taxon>Jaapiales</taxon>
        <taxon>Jaapiaceae</taxon>
        <taxon>Jaapia</taxon>
    </lineage>
</organism>
<feature type="region of interest" description="Disordered" evidence="1">
    <location>
        <begin position="27"/>
        <end position="97"/>
    </location>
</feature>
<accession>A0A067PUI3</accession>
<keyword evidence="3" id="KW-1185">Reference proteome</keyword>
<dbReference type="AlphaFoldDB" id="A0A067PUI3"/>
<dbReference type="Proteomes" id="UP000027265">
    <property type="component" value="Unassembled WGS sequence"/>
</dbReference>
<evidence type="ECO:0000313" key="3">
    <source>
        <dbReference type="Proteomes" id="UP000027265"/>
    </source>
</evidence>
<dbReference type="InParanoid" id="A0A067PUI3"/>
<evidence type="ECO:0000256" key="1">
    <source>
        <dbReference type="SAM" id="MobiDB-lite"/>
    </source>
</evidence>
<evidence type="ECO:0000313" key="2">
    <source>
        <dbReference type="EMBL" id="KDQ53996.1"/>
    </source>
</evidence>
<reference evidence="3" key="1">
    <citation type="journal article" date="2014" name="Proc. Natl. Acad. Sci. U.S.A.">
        <title>Extensive sampling of basidiomycete genomes demonstrates inadequacy of the white-rot/brown-rot paradigm for wood decay fungi.</title>
        <authorList>
            <person name="Riley R."/>
            <person name="Salamov A.A."/>
            <person name="Brown D.W."/>
            <person name="Nagy L.G."/>
            <person name="Floudas D."/>
            <person name="Held B.W."/>
            <person name="Levasseur A."/>
            <person name="Lombard V."/>
            <person name="Morin E."/>
            <person name="Otillar R."/>
            <person name="Lindquist E.A."/>
            <person name="Sun H."/>
            <person name="LaButti K.M."/>
            <person name="Schmutz J."/>
            <person name="Jabbour D."/>
            <person name="Luo H."/>
            <person name="Baker S.E."/>
            <person name="Pisabarro A.G."/>
            <person name="Walton J.D."/>
            <person name="Blanchette R.A."/>
            <person name="Henrissat B."/>
            <person name="Martin F."/>
            <person name="Cullen D."/>
            <person name="Hibbett D.S."/>
            <person name="Grigoriev I.V."/>
        </authorList>
    </citation>
    <scope>NUCLEOTIDE SEQUENCE [LARGE SCALE GENOMIC DNA]</scope>
    <source>
        <strain evidence="3">MUCL 33604</strain>
    </source>
</reference>
<proteinExistence type="predicted"/>
<protein>
    <submittedName>
        <fullName evidence="2">Uncharacterized protein</fullName>
    </submittedName>
</protein>
<gene>
    <name evidence="2" type="ORF">JAAARDRAFT_197089</name>
</gene>
<dbReference type="HOGENOM" id="CLU_1408958_0_0_1"/>